<dbReference type="FunFam" id="3.40.50.300:FF:000759">
    <property type="entry name" value="probable ATP-dependent RNA helicase DDX52"/>
    <property type="match status" value="1"/>
</dbReference>
<evidence type="ECO:0000256" key="11">
    <source>
        <dbReference type="SAM" id="MobiDB-lite"/>
    </source>
</evidence>
<evidence type="ECO:0000256" key="3">
    <source>
        <dbReference type="ARBA" id="ARBA00022741"/>
    </source>
</evidence>
<evidence type="ECO:0000256" key="10">
    <source>
        <dbReference type="ARBA" id="ARBA00047984"/>
    </source>
</evidence>
<dbReference type="GO" id="GO:0016787">
    <property type="term" value="F:hydrolase activity"/>
    <property type="evidence" value="ECO:0007669"/>
    <property type="project" value="UniProtKB-KW"/>
</dbReference>
<dbReference type="InterPro" id="IPR011545">
    <property type="entry name" value="DEAD/DEAH_box_helicase_dom"/>
</dbReference>
<feature type="compositionally biased region" description="Basic residues" evidence="11">
    <location>
        <begin position="412"/>
        <end position="426"/>
    </location>
</feature>
<keyword evidence="8" id="KW-0539">Nucleus</keyword>
<organism evidence="14 15">
    <name type="scientific">Prolemur simus</name>
    <name type="common">Greater bamboo lemur</name>
    <name type="synonym">Hapalemur simus</name>
    <dbReference type="NCBI Taxonomy" id="1328070"/>
    <lineage>
        <taxon>Eukaryota</taxon>
        <taxon>Metazoa</taxon>
        <taxon>Chordata</taxon>
        <taxon>Craniata</taxon>
        <taxon>Vertebrata</taxon>
        <taxon>Euteleostomi</taxon>
        <taxon>Mammalia</taxon>
        <taxon>Eutheria</taxon>
        <taxon>Euarchontoglires</taxon>
        <taxon>Primates</taxon>
        <taxon>Strepsirrhini</taxon>
        <taxon>Lemuriformes</taxon>
        <taxon>Lemuridae</taxon>
        <taxon>Prolemur</taxon>
    </lineage>
</organism>
<keyword evidence="15" id="KW-1185">Reference proteome</keyword>
<evidence type="ECO:0000256" key="7">
    <source>
        <dbReference type="ARBA" id="ARBA00022884"/>
    </source>
</evidence>
<protein>
    <recommendedName>
        <fullName evidence="2">RNA helicase</fullName>
        <ecNumber evidence="2">3.6.4.13</ecNumber>
    </recommendedName>
</protein>
<keyword evidence="3" id="KW-0547">Nucleotide-binding</keyword>
<dbReference type="PROSITE" id="PS51194">
    <property type="entry name" value="HELICASE_CTER"/>
    <property type="match status" value="1"/>
</dbReference>
<evidence type="ECO:0000256" key="4">
    <source>
        <dbReference type="ARBA" id="ARBA00022801"/>
    </source>
</evidence>
<keyword evidence="7" id="KW-0694">RNA-binding</keyword>
<dbReference type="SUPFAM" id="SSF52540">
    <property type="entry name" value="P-loop containing nucleoside triphosphate hydrolases"/>
    <property type="match status" value="1"/>
</dbReference>
<comment type="subcellular location">
    <subcellularLocation>
        <location evidence="1">Nucleus</location>
        <location evidence="1">Nucleolus</location>
    </subcellularLocation>
</comment>
<dbReference type="PANTHER" id="PTHR47959">
    <property type="entry name" value="ATP-DEPENDENT RNA HELICASE RHLE-RELATED"/>
    <property type="match status" value="1"/>
</dbReference>
<dbReference type="EC" id="3.6.4.13" evidence="2"/>
<dbReference type="InterPro" id="IPR001650">
    <property type="entry name" value="Helicase_C-like"/>
</dbReference>
<feature type="region of interest" description="Disordered" evidence="11">
    <location>
        <begin position="410"/>
        <end position="432"/>
    </location>
</feature>
<evidence type="ECO:0000313" key="14">
    <source>
        <dbReference type="Ensembl" id="ENSPSMP00000015306.1"/>
    </source>
</evidence>
<dbReference type="AlphaFoldDB" id="A0A8C9DK00"/>
<evidence type="ECO:0000259" key="12">
    <source>
        <dbReference type="PROSITE" id="PS51192"/>
    </source>
</evidence>
<gene>
    <name evidence="14" type="primary">DDX52</name>
</gene>
<dbReference type="Gene3D" id="3.40.50.300">
    <property type="entry name" value="P-loop containing nucleotide triphosphate hydrolases"/>
    <property type="match status" value="2"/>
</dbReference>
<evidence type="ECO:0000256" key="5">
    <source>
        <dbReference type="ARBA" id="ARBA00022806"/>
    </source>
</evidence>
<evidence type="ECO:0000256" key="9">
    <source>
        <dbReference type="ARBA" id="ARBA00024355"/>
    </source>
</evidence>
<feature type="compositionally biased region" description="Basic and acidic residues" evidence="11">
    <location>
        <begin position="68"/>
        <end position="83"/>
    </location>
</feature>
<dbReference type="GO" id="GO:0005524">
    <property type="term" value="F:ATP binding"/>
    <property type="evidence" value="ECO:0007669"/>
    <property type="project" value="UniProtKB-KW"/>
</dbReference>
<comment type="catalytic activity">
    <reaction evidence="10">
        <text>ATP + H2O = ADP + phosphate + H(+)</text>
        <dbReference type="Rhea" id="RHEA:13065"/>
        <dbReference type="ChEBI" id="CHEBI:15377"/>
        <dbReference type="ChEBI" id="CHEBI:15378"/>
        <dbReference type="ChEBI" id="CHEBI:30616"/>
        <dbReference type="ChEBI" id="CHEBI:43474"/>
        <dbReference type="ChEBI" id="CHEBI:456216"/>
        <dbReference type="EC" id="3.6.4.13"/>
    </reaction>
</comment>
<dbReference type="CDD" id="cd18787">
    <property type="entry name" value="SF2_C_DEAD"/>
    <property type="match status" value="1"/>
</dbReference>
<dbReference type="PROSITE" id="PS51192">
    <property type="entry name" value="HELICASE_ATP_BIND_1"/>
    <property type="match status" value="1"/>
</dbReference>
<dbReference type="InterPro" id="IPR027417">
    <property type="entry name" value="P-loop_NTPase"/>
</dbReference>
<dbReference type="Proteomes" id="UP000694414">
    <property type="component" value="Unplaced"/>
</dbReference>
<keyword evidence="5" id="KW-0347">Helicase</keyword>
<feature type="domain" description="Helicase C-terminal" evidence="13">
    <location>
        <begin position="218"/>
        <end position="379"/>
    </location>
</feature>
<dbReference type="Ensembl" id="ENSPSMT00000017753.1">
    <property type="protein sequence ID" value="ENSPSMP00000015306.1"/>
    <property type="gene ID" value="ENSPSMG00000010909.1"/>
</dbReference>
<feature type="domain" description="Helicase ATP-binding" evidence="12">
    <location>
        <begin position="94"/>
        <end position="207"/>
    </location>
</feature>
<evidence type="ECO:0000256" key="8">
    <source>
        <dbReference type="ARBA" id="ARBA00023242"/>
    </source>
</evidence>
<dbReference type="GO" id="GO:0003724">
    <property type="term" value="F:RNA helicase activity"/>
    <property type="evidence" value="ECO:0007669"/>
    <property type="project" value="UniProtKB-EC"/>
</dbReference>
<dbReference type="Pfam" id="PF00270">
    <property type="entry name" value="DEAD"/>
    <property type="match status" value="1"/>
</dbReference>
<comment type="similarity">
    <text evidence="9">Belongs to the DEAD box helicase family. DDX52/ROK1 subfamily.</text>
</comment>
<feature type="region of interest" description="Disordered" evidence="11">
    <location>
        <begin position="60"/>
        <end position="95"/>
    </location>
</feature>
<dbReference type="GO" id="GO:0005730">
    <property type="term" value="C:nucleolus"/>
    <property type="evidence" value="ECO:0007669"/>
    <property type="project" value="UniProtKB-SubCell"/>
</dbReference>
<keyword evidence="4" id="KW-0378">Hydrolase</keyword>
<accession>A0A8C9DK00</accession>
<dbReference type="PANTHER" id="PTHR47959:SF15">
    <property type="entry name" value="RNA HELICASE"/>
    <property type="match status" value="1"/>
</dbReference>
<evidence type="ECO:0000256" key="6">
    <source>
        <dbReference type="ARBA" id="ARBA00022840"/>
    </source>
</evidence>
<evidence type="ECO:0000256" key="1">
    <source>
        <dbReference type="ARBA" id="ARBA00004604"/>
    </source>
</evidence>
<proteinExistence type="inferred from homology"/>
<dbReference type="InterPro" id="IPR050079">
    <property type="entry name" value="DEAD_box_RNA_helicase"/>
</dbReference>
<dbReference type="InterPro" id="IPR014001">
    <property type="entry name" value="Helicase_ATP-bd"/>
</dbReference>
<dbReference type="GO" id="GO:0005829">
    <property type="term" value="C:cytosol"/>
    <property type="evidence" value="ECO:0007669"/>
    <property type="project" value="TreeGrafter"/>
</dbReference>
<dbReference type="GeneTree" id="ENSGT00550000074863"/>
<reference evidence="14" key="1">
    <citation type="submission" date="2025-08" db="UniProtKB">
        <authorList>
            <consortium name="Ensembl"/>
        </authorList>
    </citation>
    <scope>IDENTIFICATION</scope>
</reference>
<keyword evidence="6" id="KW-0067">ATP-binding</keyword>
<name>A0A8C9DK00_PROSS</name>
<evidence type="ECO:0000313" key="15">
    <source>
        <dbReference type="Proteomes" id="UP000694414"/>
    </source>
</evidence>
<sequence length="432" mass="49355">MDVHDLFRRLGAGAKFDVRRFSEDAARFQIGKRKYDFDSSEVLQGLDFFGNKKSVPGECGASQTHQELQNEKKQEESLTERKREQNKKKRKKITSEITSQEGTTIQWISSVDAKIEDKKVKGENKLTSGKLEHLRKEKVRKISYVEWLVVDESDKLFEDGKTGFRDQLACIFLACTSHKVRRAMFSATFAYDVEQWCKLNLDNVITISIGARNSAVETVEQELLFVGSETGKLLAMRELVKKGFNPPVLVFVQSIERAKELFHELIYEGINVDVIHAERTQQQRDNTVHSFRAGKIWVLICTALLARGIDFKGVNLVINYDFPTSSVEYIHRIGRTGRAGHKGKAVTFFTEDDKPLLRSVANVIQQAGCPVPEYIKGFQKLLSKQKKKMIKKPLERESISTTPKYFLEKAKDKRKKVTSQNRKKKVALGDKS</sequence>
<evidence type="ECO:0000256" key="2">
    <source>
        <dbReference type="ARBA" id="ARBA00012552"/>
    </source>
</evidence>
<reference evidence="14" key="2">
    <citation type="submission" date="2025-09" db="UniProtKB">
        <authorList>
            <consortium name="Ensembl"/>
        </authorList>
    </citation>
    <scope>IDENTIFICATION</scope>
</reference>
<dbReference type="Pfam" id="PF00271">
    <property type="entry name" value="Helicase_C"/>
    <property type="match status" value="1"/>
</dbReference>
<dbReference type="GO" id="GO:0003723">
    <property type="term" value="F:RNA binding"/>
    <property type="evidence" value="ECO:0007669"/>
    <property type="project" value="UniProtKB-KW"/>
</dbReference>
<evidence type="ECO:0000259" key="13">
    <source>
        <dbReference type="PROSITE" id="PS51194"/>
    </source>
</evidence>
<dbReference type="SMART" id="SM00490">
    <property type="entry name" value="HELICc"/>
    <property type="match status" value="1"/>
</dbReference>